<dbReference type="Proteomes" id="UP000018211">
    <property type="component" value="Unassembled WGS sequence"/>
</dbReference>
<evidence type="ECO:0000259" key="8">
    <source>
        <dbReference type="PROSITE" id="PS50192"/>
    </source>
</evidence>
<accession>A0AAV2VLW6</accession>
<evidence type="ECO:0000259" key="9">
    <source>
        <dbReference type="PROSITE" id="PS50885"/>
    </source>
</evidence>
<keyword evidence="6" id="KW-1133">Transmembrane helix</keyword>
<organism evidence="10 11">
    <name type="scientific">Vibrio nigripulchritudo SOn1</name>
    <dbReference type="NCBI Taxonomy" id="1238450"/>
    <lineage>
        <taxon>Bacteria</taxon>
        <taxon>Pseudomonadati</taxon>
        <taxon>Pseudomonadota</taxon>
        <taxon>Gammaproteobacteria</taxon>
        <taxon>Vibrionales</taxon>
        <taxon>Vibrionaceae</taxon>
        <taxon>Vibrio</taxon>
    </lineage>
</organism>
<sequence>MKIATKIIIACSSLCAIGVIVSGNFVAWRASGLSEQAIYDRATSQLISIREIKKREIESYFDQIRYQLETLADNNSTKSALKDLTAAFNSYPENRVSESDKNKLKNYYSSEFGKTYRESNGQNSANELNRLSQINDIGVALQARYIGVNSNGLGEKHLLDKDPLNTSYDVAHELYHPSIRHFLEAFGYYDIFLVDNSGNVVYSVFKELDYATNLISGPYKNSGLAEAFNGAKSQAKNQFFLVDFKPYYPSYEAAASFMAAPVYDGNDKLGVLVFQMPVDAINSIMTYDGKWADAGLGASGETYLVGPDTLLRSQSRFLLEDKPGYLAALTSAGVSNQIVSAISDKDSAIGRQPVNTVGSQAALSGQTGSEIILDYRGVPVLSAYGPITVAGLKWAILSEIDEAEALADVGALNSAVFTAVGLSTVILLVLSAIGASIVGGGIARPIKAAAAQITEISGSKDLTARLDEKGKDEMSELAVAVNGLFEQLQGIIREFSVATNELTENSQHMSTSMVDTRNAVNDQHTKSDAVAAAVNEMSASVSEVAQFASRAAEFVKNANDTGKRSAMVGRELGNEMGLLTSQMESANEAIERLVKESNSIGEVLDVIQSIAEQTNLLALNAAIEAARAGEQGRGFAVVADEVRSLASRTQSSTEEIRGKIEALQGETQAVASGINNANSSVEKGTESCRQNTEMLEQITNMLTELNDMNLQIATAANEQSTVTEDISNSITMIADASVRVTSQTNDIEGVVNGLSDQATDLNRKVGQFRY</sequence>
<dbReference type="SMART" id="SM00283">
    <property type="entry name" value="MA"/>
    <property type="match status" value="1"/>
</dbReference>
<dbReference type="SMART" id="SM00304">
    <property type="entry name" value="HAMP"/>
    <property type="match status" value="1"/>
</dbReference>
<evidence type="ECO:0000259" key="7">
    <source>
        <dbReference type="PROSITE" id="PS50111"/>
    </source>
</evidence>
<dbReference type="InterPro" id="IPR000727">
    <property type="entry name" value="T_SNARE_dom"/>
</dbReference>
<dbReference type="Gene3D" id="1.10.287.950">
    <property type="entry name" value="Methyl-accepting chemotaxis protein"/>
    <property type="match status" value="1"/>
</dbReference>
<keyword evidence="3 5" id="KW-0807">Transducer</keyword>
<evidence type="ECO:0000313" key="11">
    <source>
        <dbReference type="Proteomes" id="UP000018211"/>
    </source>
</evidence>
<dbReference type="PROSITE" id="PS50192">
    <property type="entry name" value="T_SNARE"/>
    <property type="match status" value="1"/>
</dbReference>
<evidence type="ECO:0000256" key="3">
    <source>
        <dbReference type="ARBA" id="ARBA00023224"/>
    </source>
</evidence>
<dbReference type="AlphaFoldDB" id="A0AAV2VLW6"/>
<dbReference type="InterPro" id="IPR004089">
    <property type="entry name" value="MCPsignal_dom"/>
</dbReference>
<name>A0AAV2VLW6_9VIBR</name>
<dbReference type="SUPFAM" id="SSF58104">
    <property type="entry name" value="Methyl-accepting chemotaxis protein (MCP) signaling domain"/>
    <property type="match status" value="1"/>
</dbReference>
<feature type="domain" description="T-SNARE coiled-coil homology" evidence="8">
    <location>
        <begin position="685"/>
        <end position="747"/>
    </location>
</feature>
<dbReference type="GO" id="GO:0005886">
    <property type="term" value="C:plasma membrane"/>
    <property type="evidence" value="ECO:0007669"/>
    <property type="project" value="UniProtKB-SubCell"/>
</dbReference>
<reference evidence="10 11" key="1">
    <citation type="journal article" date="2013" name="ISME J.">
        <title>Comparative genomics of pathogenic lineages of Vibrio nigripulchritudo identifies virulence-associated traits.</title>
        <authorList>
            <person name="Goudenege D."/>
            <person name="Labreuche Y."/>
            <person name="Krin E."/>
            <person name="Ansquer D."/>
            <person name="Mangenot S."/>
            <person name="Calteau A."/>
            <person name="Medigue C."/>
            <person name="Mazel D."/>
            <person name="Polz M.F."/>
            <person name="Le Roux F."/>
        </authorList>
    </citation>
    <scope>NUCLEOTIDE SEQUENCE [LARGE SCALE GENOMIC DNA]</scope>
    <source>
        <strain evidence="10 11">SOn1</strain>
    </source>
</reference>
<dbReference type="InterPro" id="IPR003660">
    <property type="entry name" value="HAMP_dom"/>
</dbReference>
<dbReference type="CDD" id="cd11386">
    <property type="entry name" value="MCP_signal"/>
    <property type="match status" value="1"/>
</dbReference>
<evidence type="ECO:0000256" key="4">
    <source>
        <dbReference type="ARBA" id="ARBA00029447"/>
    </source>
</evidence>
<dbReference type="GO" id="GO:0006935">
    <property type="term" value="P:chemotaxis"/>
    <property type="evidence" value="ECO:0007669"/>
    <property type="project" value="UniProtKB-ARBA"/>
</dbReference>
<dbReference type="Pfam" id="PF00015">
    <property type="entry name" value="MCPsignal"/>
    <property type="match status" value="1"/>
</dbReference>
<dbReference type="RefSeq" id="WP_022610924.1">
    <property type="nucleotide sequence ID" value="NZ_LK391965.1"/>
</dbReference>
<dbReference type="EMBL" id="CAOF01000057">
    <property type="protein sequence ID" value="CCO45459.1"/>
    <property type="molecule type" value="Genomic_DNA"/>
</dbReference>
<dbReference type="CDD" id="cd06225">
    <property type="entry name" value="HAMP"/>
    <property type="match status" value="1"/>
</dbReference>
<proteinExistence type="inferred from homology"/>
<dbReference type="FunFam" id="1.10.287.950:FF:000001">
    <property type="entry name" value="Methyl-accepting chemotaxis sensory transducer"/>
    <property type="match status" value="1"/>
</dbReference>
<dbReference type="GO" id="GO:0007165">
    <property type="term" value="P:signal transduction"/>
    <property type="evidence" value="ECO:0007669"/>
    <property type="project" value="UniProtKB-KW"/>
</dbReference>
<protein>
    <submittedName>
        <fullName evidence="10">Methyl-accepting chemotaxis protein</fullName>
    </submittedName>
</protein>
<evidence type="ECO:0000256" key="1">
    <source>
        <dbReference type="ARBA" id="ARBA00004429"/>
    </source>
</evidence>
<keyword evidence="6" id="KW-0812">Transmembrane</keyword>
<dbReference type="PROSITE" id="PS50111">
    <property type="entry name" value="CHEMOTAXIS_TRANSDUC_2"/>
    <property type="match status" value="1"/>
</dbReference>
<gene>
    <name evidence="10" type="ORF">VIBNISOn1_150012</name>
</gene>
<evidence type="ECO:0000256" key="6">
    <source>
        <dbReference type="SAM" id="Phobius"/>
    </source>
</evidence>
<evidence type="ECO:0000256" key="2">
    <source>
        <dbReference type="ARBA" id="ARBA00022519"/>
    </source>
</evidence>
<comment type="similarity">
    <text evidence="4">Belongs to the methyl-accepting chemotaxis (MCP) protein family.</text>
</comment>
<dbReference type="PROSITE" id="PS50885">
    <property type="entry name" value="HAMP"/>
    <property type="match status" value="1"/>
</dbReference>
<feature type="domain" description="Methyl-accepting transducer" evidence="7">
    <location>
        <begin position="498"/>
        <end position="734"/>
    </location>
</feature>
<comment type="subcellular location">
    <subcellularLocation>
        <location evidence="1">Cell inner membrane</location>
        <topology evidence="1">Multi-pass membrane protein</topology>
    </subcellularLocation>
</comment>
<feature type="transmembrane region" description="Helical" evidence="6">
    <location>
        <begin position="7"/>
        <end position="28"/>
    </location>
</feature>
<evidence type="ECO:0000256" key="5">
    <source>
        <dbReference type="PROSITE-ProRule" id="PRU00284"/>
    </source>
</evidence>
<dbReference type="Pfam" id="PF00672">
    <property type="entry name" value="HAMP"/>
    <property type="match status" value="1"/>
</dbReference>
<dbReference type="PANTHER" id="PTHR32089">
    <property type="entry name" value="METHYL-ACCEPTING CHEMOTAXIS PROTEIN MCPB"/>
    <property type="match status" value="1"/>
</dbReference>
<keyword evidence="2" id="KW-1003">Cell membrane</keyword>
<feature type="domain" description="HAMP" evidence="9">
    <location>
        <begin position="440"/>
        <end position="493"/>
    </location>
</feature>
<comment type="caution">
    <text evidence="10">The sequence shown here is derived from an EMBL/GenBank/DDBJ whole genome shotgun (WGS) entry which is preliminary data.</text>
</comment>
<evidence type="ECO:0000313" key="10">
    <source>
        <dbReference type="EMBL" id="CCO45459.1"/>
    </source>
</evidence>
<keyword evidence="6" id="KW-0472">Membrane</keyword>
<dbReference type="PANTHER" id="PTHR32089:SF120">
    <property type="entry name" value="METHYL-ACCEPTING CHEMOTAXIS PROTEIN TLPQ"/>
    <property type="match status" value="1"/>
</dbReference>
<keyword evidence="2" id="KW-0997">Cell inner membrane</keyword>